<dbReference type="Proteomes" id="UP000010474">
    <property type="component" value="Chromosome"/>
</dbReference>
<dbReference type="OrthoDB" id="9812980at2"/>
<feature type="transmembrane region" description="Helical" evidence="6">
    <location>
        <begin position="111"/>
        <end position="131"/>
    </location>
</feature>
<dbReference type="InterPro" id="IPR032816">
    <property type="entry name" value="VTT_dom"/>
</dbReference>
<keyword evidence="5 6" id="KW-0472">Membrane</keyword>
<evidence type="ECO:0000256" key="1">
    <source>
        <dbReference type="ARBA" id="ARBA00004651"/>
    </source>
</evidence>
<dbReference type="eggNOG" id="COG0398">
    <property type="taxonomic scope" value="Bacteria"/>
</dbReference>
<dbReference type="GO" id="GO:0005886">
    <property type="term" value="C:plasma membrane"/>
    <property type="evidence" value="ECO:0007669"/>
    <property type="project" value="UniProtKB-SubCell"/>
</dbReference>
<feature type="transmembrane region" description="Helical" evidence="6">
    <location>
        <begin position="143"/>
        <end position="167"/>
    </location>
</feature>
<dbReference type="PATRIC" id="fig|272123.3.peg.5373"/>
<comment type="subcellular location">
    <subcellularLocation>
        <location evidence="1 6">Cell membrane</location>
        <topology evidence="1 6">Multi-pass membrane protein</topology>
    </subcellularLocation>
</comment>
<keyword evidence="9" id="KW-1185">Reference proteome</keyword>
<dbReference type="InterPro" id="IPR015414">
    <property type="entry name" value="TMEM64"/>
</dbReference>
<dbReference type="RefSeq" id="WP_015216907.1">
    <property type="nucleotide sequence ID" value="NC_019771.1"/>
</dbReference>
<evidence type="ECO:0000313" key="8">
    <source>
        <dbReference type="EMBL" id="AFZ60291.1"/>
    </source>
</evidence>
<feature type="transmembrane region" description="Helical" evidence="6">
    <location>
        <begin position="200"/>
        <end position="219"/>
    </location>
</feature>
<comment type="similarity">
    <text evidence="6">Belongs to the TVP38/TMEM64 family.</text>
</comment>
<evidence type="ECO:0000256" key="6">
    <source>
        <dbReference type="RuleBase" id="RU366058"/>
    </source>
</evidence>
<dbReference type="Pfam" id="PF09335">
    <property type="entry name" value="VTT_dom"/>
    <property type="match status" value="1"/>
</dbReference>
<dbReference type="PANTHER" id="PTHR12677:SF59">
    <property type="entry name" value="GOLGI APPARATUS MEMBRANE PROTEIN TVP38-RELATED"/>
    <property type="match status" value="1"/>
</dbReference>
<dbReference type="STRING" id="272123.Anacy_4951"/>
<dbReference type="HOGENOM" id="CLU_038944_3_2_3"/>
<dbReference type="EMBL" id="CP003659">
    <property type="protein sequence ID" value="AFZ60291.1"/>
    <property type="molecule type" value="Genomic_DNA"/>
</dbReference>
<evidence type="ECO:0000256" key="3">
    <source>
        <dbReference type="ARBA" id="ARBA00022692"/>
    </source>
</evidence>
<evidence type="ECO:0000256" key="5">
    <source>
        <dbReference type="ARBA" id="ARBA00023136"/>
    </source>
</evidence>
<keyword evidence="2 6" id="KW-1003">Cell membrane</keyword>
<accession>K9ZM75</accession>
<organism evidence="8 9">
    <name type="scientific">Anabaena cylindrica (strain ATCC 27899 / PCC 7122)</name>
    <dbReference type="NCBI Taxonomy" id="272123"/>
    <lineage>
        <taxon>Bacteria</taxon>
        <taxon>Bacillati</taxon>
        <taxon>Cyanobacteriota</taxon>
        <taxon>Cyanophyceae</taxon>
        <taxon>Nostocales</taxon>
        <taxon>Nostocaceae</taxon>
        <taxon>Anabaena</taxon>
    </lineage>
</organism>
<dbReference type="AlphaFoldDB" id="K9ZM75"/>
<dbReference type="KEGG" id="acy:Anacy_4951"/>
<evidence type="ECO:0000313" key="9">
    <source>
        <dbReference type="Proteomes" id="UP000010474"/>
    </source>
</evidence>
<evidence type="ECO:0000256" key="2">
    <source>
        <dbReference type="ARBA" id="ARBA00022475"/>
    </source>
</evidence>
<evidence type="ECO:0000259" key="7">
    <source>
        <dbReference type="Pfam" id="PF09335"/>
    </source>
</evidence>
<feature type="domain" description="VTT" evidence="7">
    <location>
        <begin position="131"/>
        <end position="248"/>
    </location>
</feature>
<feature type="transmembrane region" description="Helical" evidence="6">
    <location>
        <begin position="231"/>
        <end position="257"/>
    </location>
</feature>
<feature type="transmembrane region" description="Helical" evidence="6">
    <location>
        <begin position="269"/>
        <end position="290"/>
    </location>
</feature>
<reference evidence="9" key="1">
    <citation type="journal article" date="2013" name="Proc. Natl. Acad. Sci. U.S.A.">
        <title>Improving the coverage of the cyanobacterial phylum using diversity-driven genome sequencing.</title>
        <authorList>
            <person name="Shih P.M."/>
            <person name="Wu D."/>
            <person name="Latifi A."/>
            <person name="Axen S.D."/>
            <person name="Fewer D.P."/>
            <person name="Talla E."/>
            <person name="Calteau A."/>
            <person name="Cai F."/>
            <person name="Tandeau de Marsac N."/>
            <person name="Rippka R."/>
            <person name="Herdman M."/>
            <person name="Sivonen K."/>
            <person name="Coursin T."/>
            <person name="Laurent T."/>
            <person name="Goodwin L."/>
            <person name="Nolan M."/>
            <person name="Davenport K.W."/>
            <person name="Han C.S."/>
            <person name="Rubin E.M."/>
            <person name="Eisen J.A."/>
            <person name="Woyke T."/>
            <person name="Gugger M."/>
            <person name="Kerfeld C.A."/>
        </authorList>
    </citation>
    <scope>NUCLEOTIDE SEQUENCE [LARGE SCALE GENOMIC DNA]</scope>
    <source>
        <strain evidence="9">ATCC 27899 / PCC 7122</strain>
    </source>
</reference>
<sequence>MNNPISTKTFQNLCKSHISRVYQTYKFIIINRLTRSGAPAKNIKGDTCGSPAFIINKNLQKLAKLCTFTLFAFSIAGLLHTDLALAQESINSSTFNPQEILRNALQWIDNLGTVGAIAFIGIYIIATVAFLPGSILTLGSGIVFGVIWGSIYVFIGATIGATAAFIVGRYLARGWVSQKIADNKKFAAIDQAVGREGLKIVLLMRLSPIFPFNLLNYALGITGVSLKDYIIGSIGMIPGTIMYVYIGSLAGNLALIGTEAQPGNPTLNWVVRIAGLIATVAVSLYVAHIAKNALDEDIL</sequence>
<proteinExistence type="inferred from homology"/>
<keyword evidence="4 6" id="KW-1133">Transmembrane helix</keyword>
<name>K9ZM75_ANACC</name>
<evidence type="ECO:0000256" key="4">
    <source>
        <dbReference type="ARBA" id="ARBA00022989"/>
    </source>
</evidence>
<dbReference type="PANTHER" id="PTHR12677">
    <property type="entry name" value="GOLGI APPARATUS MEMBRANE PROTEIN TVP38-RELATED"/>
    <property type="match status" value="1"/>
</dbReference>
<keyword evidence="3 6" id="KW-0812">Transmembrane</keyword>
<gene>
    <name evidence="8" type="ordered locus">Anacy_4951</name>
</gene>
<protein>
    <recommendedName>
        <fullName evidence="6">TVP38/TMEM64 family membrane protein</fullName>
    </recommendedName>
</protein>